<reference evidence="2" key="1">
    <citation type="submission" date="2020-05" db="EMBL/GenBank/DDBJ databases">
        <authorList>
            <person name="Chiriac C."/>
            <person name="Salcher M."/>
            <person name="Ghai R."/>
            <person name="Kavagutti S V."/>
        </authorList>
    </citation>
    <scope>NUCLEOTIDE SEQUENCE</scope>
</reference>
<dbReference type="InterPro" id="IPR030808">
    <property type="entry name" value="Glycosyl_04372"/>
</dbReference>
<keyword evidence="1" id="KW-0472">Membrane</keyword>
<dbReference type="AlphaFoldDB" id="A0A6J6BE64"/>
<gene>
    <name evidence="2" type="ORF">UFOPK1353_00718</name>
</gene>
<proteinExistence type="predicted"/>
<evidence type="ECO:0000313" key="2">
    <source>
        <dbReference type="EMBL" id="CAB4536984.1"/>
    </source>
</evidence>
<evidence type="ECO:0000256" key="1">
    <source>
        <dbReference type="SAM" id="Phobius"/>
    </source>
</evidence>
<protein>
    <submittedName>
        <fullName evidence="2">Unannotated protein</fullName>
    </submittedName>
</protein>
<feature type="transmembrane region" description="Helical" evidence="1">
    <location>
        <begin position="49"/>
        <end position="66"/>
    </location>
</feature>
<dbReference type="NCBIfam" id="TIGR04372">
    <property type="entry name" value="glycosyl_04372"/>
    <property type="match status" value="1"/>
</dbReference>
<name>A0A6J6BE64_9ZZZZ</name>
<dbReference type="EMBL" id="CAEZSE010000108">
    <property type="protein sequence ID" value="CAB4536984.1"/>
    <property type="molecule type" value="Genomic_DNA"/>
</dbReference>
<feature type="transmembrane region" description="Helical" evidence="1">
    <location>
        <begin position="20"/>
        <end position="42"/>
    </location>
</feature>
<sequence>MIPRLIRKKFHGVQVPLGKWIVRHVFEFIILSPAILLTLLYLKIRKYEVIIVGVASSVISSFLAPLEPELRKRINTDIGLGRTIVINLSVDANTQVRKMYDEIVKIIGDERKLTRRIIWWATKVGVKNTTPAQVQSDPIWRVGLPSVSFTPTENELGRKYLATVGASENKYICYATRSESYYAKLIEQGVIVKPRSVRNPDENIYLRVANKLAEENLTIIRMGKNLDTKIGKSEYSKIIDYATTSRTDFLDCFLMKNCKYVFIGNTGIVWFRWLFNLPCLHCDVYDIRYTQMNNDISIFQKVWLLNEKRLATVSEMLKMKSEYSDERHQARLGVELVKNTADEILSACQEMNSRIDGTWETTPEDEDLQKRYLDLVVKNSDQPTWRGGGRVGTQFLRDNRDLLK</sequence>
<keyword evidence="1" id="KW-1133">Transmembrane helix</keyword>
<keyword evidence="1" id="KW-0812">Transmembrane</keyword>
<accession>A0A6J6BE64</accession>
<organism evidence="2">
    <name type="scientific">freshwater metagenome</name>
    <dbReference type="NCBI Taxonomy" id="449393"/>
    <lineage>
        <taxon>unclassified sequences</taxon>
        <taxon>metagenomes</taxon>
        <taxon>ecological metagenomes</taxon>
    </lineage>
</organism>